<protein>
    <recommendedName>
        <fullName evidence="6">Phorbol-ester/DAG-type domain-containing protein</fullName>
    </recommendedName>
</protein>
<evidence type="ECO:0000313" key="8">
    <source>
        <dbReference type="Proteomes" id="UP000235145"/>
    </source>
</evidence>
<keyword evidence="1" id="KW-0479">Metal-binding</keyword>
<dbReference type="InterPro" id="IPR002219">
    <property type="entry name" value="PKC_DAG/PE"/>
</dbReference>
<evidence type="ECO:0000256" key="3">
    <source>
        <dbReference type="ARBA" id="ARBA00022771"/>
    </source>
</evidence>
<keyword evidence="2" id="KW-0677">Repeat</keyword>
<dbReference type="SMART" id="SM00249">
    <property type="entry name" value="PHD"/>
    <property type="match status" value="3"/>
</dbReference>
<dbReference type="InterPro" id="IPR046349">
    <property type="entry name" value="C1-like_sf"/>
</dbReference>
<dbReference type="PROSITE" id="PS50081">
    <property type="entry name" value="ZF_DAG_PE_2"/>
    <property type="match status" value="1"/>
</dbReference>
<dbReference type="InterPro" id="IPR053192">
    <property type="entry name" value="Vacuole_Formation_Reg"/>
</dbReference>
<gene>
    <name evidence="7" type="ORF">LSAT_V11C800420730</name>
</gene>
<evidence type="ECO:0000256" key="5">
    <source>
        <dbReference type="SAM" id="MobiDB-lite"/>
    </source>
</evidence>
<name>A0A9R1UPA7_LACSA</name>
<organism evidence="7 8">
    <name type="scientific">Lactuca sativa</name>
    <name type="common">Garden lettuce</name>
    <dbReference type="NCBI Taxonomy" id="4236"/>
    <lineage>
        <taxon>Eukaryota</taxon>
        <taxon>Viridiplantae</taxon>
        <taxon>Streptophyta</taxon>
        <taxon>Embryophyta</taxon>
        <taxon>Tracheophyta</taxon>
        <taxon>Spermatophyta</taxon>
        <taxon>Magnoliopsida</taxon>
        <taxon>eudicotyledons</taxon>
        <taxon>Gunneridae</taxon>
        <taxon>Pentapetalae</taxon>
        <taxon>asterids</taxon>
        <taxon>campanulids</taxon>
        <taxon>Asterales</taxon>
        <taxon>Asteraceae</taxon>
        <taxon>Cichorioideae</taxon>
        <taxon>Cichorieae</taxon>
        <taxon>Lactucinae</taxon>
        <taxon>Lactuca</taxon>
    </lineage>
</organism>
<feature type="compositionally biased region" description="Acidic residues" evidence="5">
    <location>
        <begin position="91"/>
        <end position="110"/>
    </location>
</feature>
<sequence>MATRGLDFCLGFGVSATTTSMEGLKFIYILFMDQRKTTPYEIFEQSTPPIDFGLWSLTHHCCKERNIIKMNVLEHEHPLKLVDLQLEYPPYEEEEEEEKEEDDDDDDEGGGDLVKKEDFSEVACDRCGQVISMYHMYYYKCMGGDSSSSSSSSSSSCECLFSLHKFCAELSPRLDHALHQHPLIQRYETHYSWTCDVCNQMHTDDAICYKCDECSFYIDLKCAVEVGKRIIHHPCHPHALICAVSQPILCYCQACGRRHEGMFYQCSTTCTNFTIHSDCAFLPEKLLIQDRTDGAFHHTHPLTISYSFPDQLAKHFPRCRVCGGYFFGNKEAYLWIYKCDKCMYYAHLDCATSRTEPFMSIFLAADFGKTIKNFEDVDHPYLLRLPFPDETYSLPKHSLFFQEESGTSSYEGNLKHISHQHPLILVDVDHGQTSSSSNSLLLIKCHDPMKKTQLLCNGCLRPIMSTMPLYKCPHQSCNDFALHEWCTRLPQEIQNHPDHPQHTLHLIYSNNLPFFFSVFHCAVCDLPCNGFAYGCVECKYFVDVSCGLIPKEITHKAHPNHILSLVQKIFGVDRCHICRLPFDDDHVHYEIRPILFGCKACDIYMHPQCALLLAETTRHKHDKHPIHLSYLPIENHKSEYFCEICEQDLNPNASFYHCKDCVQSIHTACAPLIVKCETETYNFHSRSTYYFVNIKFGGTHNTRQHLHPLSFAQGLELDDRCSRCFELLQYKMIFKCLECRFAIDYDCCKLPKGAVQKRVKEREPQPSTLHHRCGVIGSVSFEAVCQFNFPSTCKVLLVPR</sequence>
<evidence type="ECO:0000256" key="1">
    <source>
        <dbReference type="ARBA" id="ARBA00022723"/>
    </source>
</evidence>
<keyword evidence="4" id="KW-0862">Zinc</keyword>
<proteinExistence type="predicted"/>
<dbReference type="SUPFAM" id="SSF57889">
    <property type="entry name" value="Cysteine-rich domain"/>
    <property type="match status" value="5"/>
</dbReference>
<comment type="caution">
    <text evidence="7">The sequence shown here is derived from an EMBL/GenBank/DDBJ whole genome shotgun (WGS) entry which is preliminary data.</text>
</comment>
<evidence type="ECO:0000259" key="6">
    <source>
        <dbReference type="PROSITE" id="PS50081"/>
    </source>
</evidence>
<dbReference type="GO" id="GO:0008270">
    <property type="term" value="F:zinc ion binding"/>
    <property type="evidence" value="ECO:0007669"/>
    <property type="project" value="UniProtKB-KW"/>
</dbReference>
<evidence type="ECO:0000256" key="2">
    <source>
        <dbReference type="ARBA" id="ARBA00022737"/>
    </source>
</evidence>
<keyword evidence="3" id="KW-0863">Zinc-finger</keyword>
<dbReference type="PANTHER" id="PTHR32410">
    <property type="entry name" value="CYSTEINE/HISTIDINE-RICH C1 DOMAIN FAMILY PROTEIN"/>
    <property type="match status" value="1"/>
</dbReference>
<dbReference type="Pfam" id="PF03107">
    <property type="entry name" value="C1_2"/>
    <property type="match status" value="1"/>
</dbReference>
<dbReference type="InterPro" id="IPR004146">
    <property type="entry name" value="DC1"/>
</dbReference>
<evidence type="ECO:0000313" key="7">
    <source>
        <dbReference type="EMBL" id="KAJ0190918.1"/>
    </source>
</evidence>
<dbReference type="InterPro" id="IPR001965">
    <property type="entry name" value="Znf_PHD"/>
</dbReference>
<dbReference type="EMBL" id="NBSK02000008">
    <property type="protein sequence ID" value="KAJ0190918.1"/>
    <property type="molecule type" value="Genomic_DNA"/>
</dbReference>
<dbReference type="AlphaFoldDB" id="A0A9R1UPA7"/>
<evidence type="ECO:0000256" key="4">
    <source>
        <dbReference type="ARBA" id="ARBA00022833"/>
    </source>
</evidence>
<dbReference type="PANTHER" id="PTHR32410:SF161">
    <property type="entry name" value="DC1, ZINC FINGER, RING_FYVE_PHD-TYPE-RELATED"/>
    <property type="match status" value="1"/>
</dbReference>
<feature type="domain" description="Phorbol-ester/DAG-type" evidence="6">
    <location>
        <begin position="623"/>
        <end position="676"/>
    </location>
</feature>
<dbReference type="Proteomes" id="UP000235145">
    <property type="component" value="Unassembled WGS sequence"/>
</dbReference>
<keyword evidence="8" id="KW-1185">Reference proteome</keyword>
<feature type="region of interest" description="Disordered" evidence="5">
    <location>
        <begin position="91"/>
        <end position="113"/>
    </location>
</feature>
<reference evidence="7 8" key="1">
    <citation type="journal article" date="2017" name="Nat. Commun.">
        <title>Genome assembly with in vitro proximity ligation data and whole-genome triplication in lettuce.</title>
        <authorList>
            <person name="Reyes-Chin-Wo S."/>
            <person name="Wang Z."/>
            <person name="Yang X."/>
            <person name="Kozik A."/>
            <person name="Arikit S."/>
            <person name="Song C."/>
            <person name="Xia L."/>
            <person name="Froenicke L."/>
            <person name="Lavelle D.O."/>
            <person name="Truco M.J."/>
            <person name="Xia R."/>
            <person name="Zhu S."/>
            <person name="Xu C."/>
            <person name="Xu H."/>
            <person name="Xu X."/>
            <person name="Cox K."/>
            <person name="Korf I."/>
            <person name="Meyers B.C."/>
            <person name="Michelmore R.W."/>
        </authorList>
    </citation>
    <scope>NUCLEOTIDE SEQUENCE [LARGE SCALE GENOMIC DNA]</scope>
    <source>
        <strain evidence="8">cv. Salinas</strain>
        <tissue evidence="7">Seedlings</tissue>
    </source>
</reference>
<accession>A0A9R1UPA7</accession>